<comment type="caution">
    <text evidence="1">The sequence shown here is derived from an EMBL/GenBank/DDBJ whole genome shotgun (WGS) entry which is preliminary data.</text>
</comment>
<gene>
    <name evidence="1" type="ORF">SDC9_65148</name>
</gene>
<protein>
    <submittedName>
        <fullName evidence="1">Uncharacterized protein</fullName>
    </submittedName>
</protein>
<dbReference type="EMBL" id="VSSQ01003039">
    <property type="protein sequence ID" value="MPM18735.1"/>
    <property type="molecule type" value="Genomic_DNA"/>
</dbReference>
<accession>A0A644XRI1</accession>
<dbReference type="AlphaFoldDB" id="A0A644XRI1"/>
<proteinExistence type="predicted"/>
<reference evidence="1" key="1">
    <citation type="submission" date="2019-08" db="EMBL/GenBank/DDBJ databases">
        <authorList>
            <person name="Kucharzyk K."/>
            <person name="Murdoch R.W."/>
            <person name="Higgins S."/>
            <person name="Loffler F."/>
        </authorList>
    </citation>
    <scope>NUCLEOTIDE SEQUENCE</scope>
</reference>
<sequence>MSHHGIAVVIGDVFHVGRIHKTKFIAAAAVRELIVAINLESRNCAVGGIRPGESVGIVRGQSGILAKIRGQGGRSRDVLHQITDHGYGFAVHIKGVGKELPGKVISEFLRLRRHVVDAAGICTALRGYGCLAVTVFIPGRDAEYEITRTGSDFKLDGVCVAEAGTVFLGNGNGLLAAGAVSAVLHAAPGTVIFFHVAVARSARGIGGGLAHRVIEHLSRNFRKFRIVFADLFVFIQREYHSCRRMGDVDRHLLVIVAGHFARRFVDDRHIGVEHIVLHRDGVKHNRVLAHDGGIRHTHLRRGGFGGLPGEAVGVGQLGFHACHLHAEDLKVMLERDVDPDAKGVGRGAFRAGTRGLPVARGGFHAASAQVVPVQIAEVGGGGQNRQNLRVGVAYAVLIGVFDKTCVFIAVELAVRYGWVHHTGLGSDIKIIARDRTGSTVLNLSKYSLYGDADGFGALRYFFAIGNPGPSVQNTREPPILPVVGGKDQGLIISLGGIIQGDVQSLLGAAQVIRRYNTVFGVETAAVGSDPAWIVLINFGVEACVLVQRRCDIQPVVAVFDDKAVDIDAGGIAGSLHIYGGDVGNIGGQTIESVVMTRHYRINVCRFAGIVFLGRKEIEVLRDALDKAVGRSVVSIEGHKAAV</sequence>
<evidence type="ECO:0000313" key="1">
    <source>
        <dbReference type="EMBL" id="MPM18735.1"/>
    </source>
</evidence>
<organism evidence="1">
    <name type="scientific">bioreactor metagenome</name>
    <dbReference type="NCBI Taxonomy" id="1076179"/>
    <lineage>
        <taxon>unclassified sequences</taxon>
        <taxon>metagenomes</taxon>
        <taxon>ecological metagenomes</taxon>
    </lineage>
</organism>
<name>A0A644XRI1_9ZZZZ</name>